<dbReference type="InterPro" id="IPR044304">
    <property type="entry name" value="NUBPL-like"/>
</dbReference>
<gene>
    <name evidence="7" type="ORF">WJX75_008805</name>
</gene>
<evidence type="ECO:0000313" key="8">
    <source>
        <dbReference type="Proteomes" id="UP001491310"/>
    </source>
</evidence>
<accession>A0ABR2YS74</accession>
<dbReference type="PANTHER" id="PTHR42961">
    <property type="entry name" value="IRON-SULFUR PROTEIN NUBPL"/>
    <property type="match status" value="1"/>
</dbReference>
<evidence type="ECO:0000256" key="1">
    <source>
        <dbReference type="ARBA" id="ARBA00022723"/>
    </source>
</evidence>
<dbReference type="Proteomes" id="UP001491310">
    <property type="component" value="Unassembled WGS sequence"/>
</dbReference>
<evidence type="ECO:0000256" key="6">
    <source>
        <dbReference type="ARBA" id="ARBA00024036"/>
    </source>
</evidence>
<reference evidence="7 8" key="1">
    <citation type="journal article" date="2024" name="Nat. Commun.">
        <title>Phylogenomics reveals the evolutionary origins of lichenization in chlorophyte algae.</title>
        <authorList>
            <person name="Puginier C."/>
            <person name="Libourel C."/>
            <person name="Otte J."/>
            <person name="Skaloud P."/>
            <person name="Haon M."/>
            <person name="Grisel S."/>
            <person name="Petersen M."/>
            <person name="Berrin J.G."/>
            <person name="Delaux P.M."/>
            <person name="Dal Grande F."/>
            <person name="Keller J."/>
        </authorList>
    </citation>
    <scope>NUCLEOTIDE SEQUENCE [LARGE SCALE GENOMIC DNA]</scope>
    <source>
        <strain evidence="7 8">SAG 216-7</strain>
    </source>
</reference>
<dbReference type="CDD" id="cd02037">
    <property type="entry name" value="Mrp_NBP35"/>
    <property type="match status" value="1"/>
</dbReference>
<sequence>MGPPVPRLGIPGVDHIIAVASGKGGVGKSTTAVNLAVALARNSNLRVGLMDADVFGPSVPRMMKLQGKPKIDQAGKMLPLQNYGVRCMSMGFLMQDDSPAVWRGPMVMSAIDAFIKKVNWGDLDVLVIDMPPGTGDVQLSITQRLRLSGAVIVSTPQDIALIDARRGAGMFRKVAVPIMGIIENMSYYRCPECGHCQHIFGQDGAARTGEELNMELLGQVPLEIGIRETSDTGTPIVASHPESPMAQIYCGIADRLRHKLRLVEPQSGPRRADQKPP</sequence>
<keyword evidence="5" id="KW-0411">Iron-sulfur</keyword>
<keyword evidence="8" id="KW-1185">Reference proteome</keyword>
<evidence type="ECO:0000256" key="5">
    <source>
        <dbReference type="ARBA" id="ARBA00023014"/>
    </source>
</evidence>
<dbReference type="InterPro" id="IPR033756">
    <property type="entry name" value="YlxH/NBP35"/>
</dbReference>
<keyword evidence="2" id="KW-0547">Nucleotide-binding</keyword>
<evidence type="ECO:0000256" key="4">
    <source>
        <dbReference type="ARBA" id="ARBA00023004"/>
    </source>
</evidence>
<evidence type="ECO:0000256" key="3">
    <source>
        <dbReference type="ARBA" id="ARBA00022840"/>
    </source>
</evidence>
<evidence type="ECO:0008006" key="9">
    <source>
        <dbReference type="Google" id="ProtNLM"/>
    </source>
</evidence>
<dbReference type="HAMAP" id="MF_02040">
    <property type="entry name" value="Mrp_NBP35"/>
    <property type="match status" value="1"/>
</dbReference>
<dbReference type="InterPro" id="IPR027417">
    <property type="entry name" value="P-loop_NTPase"/>
</dbReference>
<evidence type="ECO:0000313" key="7">
    <source>
        <dbReference type="EMBL" id="KAK9909874.1"/>
    </source>
</evidence>
<keyword evidence="1" id="KW-0479">Metal-binding</keyword>
<name>A0ABR2YS74_9CHLO</name>
<dbReference type="Pfam" id="PF10609">
    <property type="entry name" value="ParA"/>
    <property type="match status" value="1"/>
</dbReference>
<keyword evidence="3" id="KW-0067">ATP-binding</keyword>
<protein>
    <recommendedName>
        <fullName evidence="9">P-loop containing nucleoside triphosphate hydrolase protein</fullName>
    </recommendedName>
</protein>
<evidence type="ECO:0000256" key="2">
    <source>
        <dbReference type="ARBA" id="ARBA00022741"/>
    </source>
</evidence>
<dbReference type="Gene3D" id="3.40.50.300">
    <property type="entry name" value="P-loop containing nucleotide triphosphate hydrolases"/>
    <property type="match status" value="1"/>
</dbReference>
<keyword evidence="4" id="KW-0408">Iron</keyword>
<comment type="similarity">
    <text evidence="6">Belongs to the Mrp/NBP35 ATP-binding proteins family.</text>
</comment>
<dbReference type="InterPro" id="IPR000808">
    <property type="entry name" value="Mrp-like_CS"/>
</dbReference>
<dbReference type="PROSITE" id="PS01215">
    <property type="entry name" value="MRP"/>
    <property type="match status" value="1"/>
</dbReference>
<dbReference type="PANTHER" id="PTHR42961:SF2">
    <property type="entry name" value="IRON-SULFUR PROTEIN NUBPL"/>
    <property type="match status" value="1"/>
</dbReference>
<proteinExistence type="inferred from homology"/>
<dbReference type="EMBL" id="JALJOT010000006">
    <property type="protein sequence ID" value="KAK9909874.1"/>
    <property type="molecule type" value="Genomic_DNA"/>
</dbReference>
<dbReference type="SUPFAM" id="SSF52540">
    <property type="entry name" value="P-loop containing nucleoside triphosphate hydrolases"/>
    <property type="match status" value="1"/>
</dbReference>
<comment type="caution">
    <text evidence="7">The sequence shown here is derived from an EMBL/GenBank/DDBJ whole genome shotgun (WGS) entry which is preliminary data.</text>
</comment>
<dbReference type="InterPro" id="IPR019591">
    <property type="entry name" value="Mrp/NBP35_ATP-bd"/>
</dbReference>
<organism evidence="7 8">
    <name type="scientific">Coccomyxa subellipsoidea</name>
    <dbReference type="NCBI Taxonomy" id="248742"/>
    <lineage>
        <taxon>Eukaryota</taxon>
        <taxon>Viridiplantae</taxon>
        <taxon>Chlorophyta</taxon>
        <taxon>core chlorophytes</taxon>
        <taxon>Trebouxiophyceae</taxon>
        <taxon>Trebouxiophyceae incertae sedis</taxon>
        <taxon>Coccomyxaceae</taxon>
        <taxon>Coccomyxa</taxon>
    </lineage>
</organism>